<dbReference type="Pfam" id="PF03466">
    <property type="entry name" value="LysR_substrate"/>
    <property type="match status" value="1"/>
</dbReference>
<evidence type="ECO:0000256" key="2">
    <source>
        <dbReference type="ARBA" id="ARBA00023015"/>
    </source>
</evidence>
<dbReference type="InterPro" id="IPR058163">
    <property type="entry name" value="LysR-type_TF_proteobact-type"/>
</dbReference>
<dbReference type="PRINTS" id="PR00039">
    <property type="entry name" value="HTHLYSR"/>
</dbReference>
<gene>
    <name evidence="6" type="ORF">GCM10007207_21620</name>
</gene>
<feature type="domain" description="HTH lysR-type" evidence="5">
    <location>
        <begin position="14"/>
        <end position="71"/>
    </location>
</feature>
<keyword evidence="3" id="KW-0238">DNA-binding</keyword>
<evidence type="ECO:0000256" key="4">
    <source>
        <dbReference type="ARBA" id="ARBA00023163"/>
    </source>
</evidence>
<dbReference type="PANTHER" id="PTHR30537:SF5">
    <property type="entry name" value="HTH-TYPE TRANSCRIPTIONAL ACTIVATOR TTDR-RELATED"/>
    <property type="match status" value="1"/>
</dbReference>
<evidence type="ECO:0000313" key="7">
    <source>
        <dbReference type="Proteomes" id="UP000637769"/>
    </source>
</evidence>
<comment type="caution">
    <text evidence="6">The sequence shown here is derived from an EMBL/GenBank/DDBJ whole genome shotgun (WGS) entry which is preliminary data.</text>
</comment>
<organism evidence="6 7">
    <name type="scientific">Asaia siamensis</name>
    <dbReference type="NCBI Taxonomy" id="110479"/>
    <lineage>
        <taxon>Bacteria</taxon>
        <taxon>Pseudomonadati</taxon>
        <taxon>Pseudomonadota</taxon>
        <taxon>Alphaproteobacteria</taxon>
        <taxon>Acetobacterales</taxon>
        <taxon>Acetobacteraceae</taxon>
        <taxon>Asaia</taxon>
    </lineage>
</organism>
<evidence type="ECO:0000259" key="5">
    <source>
        <dbReference type="PROSITE" id="PS50931"/>
    </source>
</evidence>
<name>A0ABQ1MAD2_9PROT</name>
<dbReference type="SUPFAM" id="SSF46785">
    <property type="entry name" value="Winged helix' DNA-binding domain"/>
    <property type="match status" value="1"/>
</dbReference>
<proteinExistence type="inferred from homology"/>
<dbReference type="InterPro" id="IPR005119">
    <property type="entry name" value="LysR_subst-bd"/>
</dbReference>
<dbReference type="EMBL" id="BMCH01000005">
    <property type="protein sequence ID" value="GGC35718.1"/>
    <property type="molecule type" value="Genomic_DNA"/>
</dbReference>
<reference evidence="7" key="1">
    <citation type="journal article" date="2019" name="Int. J. Syst. Evol. Microbiol.">
        <title>The Global Catalogue of Microorganisms (GCM) 10K type strain sequencing project: providing services to taxonomists for standard genome sequencing and annotation.</title>
        <authorList>
            <consortium name="The Broad Institute Genomics Platform"/>
            <consortium name="The Broad Institute Genome Sequencing Center for Infectious Disease"/>
            <person name="Wu L."/>
            <person name="Ma J."/>
        </authorList>
    </citation>
    <scope>NUCLEOTIDE SEQUENCE [LARGE SCALE GENOMIC DNA]</scope>
    <source>
        <strain evidence="7">CCM 7132</strain>
    </source>
</reference>
<dbReference type="PROSITE" id="PS50931">
    <property type="entry name" value="HTH_LYSR"/>
    <property type="match status" value="1"/>
</dbReference>
<evidence type="ECO:0000256" key="1">
    <source>
        <dbReference type="ARBA" id="ARBA00009437"/>
    </source>
</evidence>
<dbReference type="CDD" id="cd08422">
    <property type="entry name" value="PBP2_CrgA_like"/>
    <property type="match status" value="1"/>
</dbReference>
<dbReference type="Gene3D" id="1.10.10.10">
    <property type="entry name" value="Winged helix-like DNA-binding domain superfamily/Winged helix DNA-binding domain"/>
    <property type="match status" value="1"/>
</dbReference>
<evidence type="ECO:0000313" key="6">
    <source>
        <dbReference type="EMBL" id="GGC35718.1"/>
    </source>
</evidence>
<protein>
    <submittedName>
        <fullName evidence="6">Transcriptional regulator</fullName>
    </submittedName>
</protein>
<keyword evidence="4" id="KW-0804">Transcription</keyword>
<evidence type="ECO:0000256" key="3">
    <source>
        <dbReference type="ARBA" id="ARBA00023125"/>
    </source>
</evidence>
<dbReference type="PANTHER" id="PTHR30537">
    <property type="entry name" value="HTH-TYPE TRANSCRIPTIONAL REGULATOR"/>
    <property type="match status" value="1"/>
</dbReference>
<dbReference type="InterPro" id="IPR036388">
    <property type="entry name" value="WH-like_DNA-bd_sf"/>
</dbReference>
<keyword evidence="7" id="KW-1185">Reference proteome</keyword>
<dbReference type="Proteomes" id="UP000637769">
    <property type="component" value="Unassembled WGS sequence"/>
</dbReference>
<dbReference type="InterPro" id="IPR000847">
    <property type="entry name" value="LysR_HTH_N"/>
</dbReference>
<accession>A0ABQ1MAD2</accession>
<dbReference type="InterPro" id="IPR036390">
    <property type="entry name" value="WH_DNA-bd_sf"/>
</dbReference>
<dbReference type="Gene3D" id="3.40.190.290">
    <property type="match status" value="1"/>
</dbReference>
<comment type="similarity">
    <text evidence="1">Belongs to the LysR transcriptional regulatory family.</text>
</comment>
<keyword evidence="2" id="KW-0805">Transcription regulation</keyword>
<dbReference type="SUPFAM" id="SSF53850">
    <property type="entry name" value="Periplasmic binding protein-like II"/>
    <property type="match status" value="1"/>
</dbReference>
<dbReference type="Pfam" id="PF00126">
    <property type="entry name" value="HTH_1"/>
    <property type="match status" value="1"/>
</dbReference>
<sequence>METDWFHFMTTRLPDFEALAIFARIVELGSFSAAARVLGLSRPTVSKAITRLEQATGTFVFNRTSRKLALTETGHRVLAHATRILGEGEAAEAELRRAVHHPHGLLRITAPISFGLSHVAPLLPDFLARFPDITLSITYTDEQLDLIEGGFDIAVRIAAHAPSSLRALRLCRIPLLLVASPGYLTRHGRPSHPRELRQHEGFLYTSNQAGNFLRMSCEHETLQVEPPRTRYSANNAEAFLPALLAGHGMGVFPEFMIAAPLGDGRLETVLPDWRFPETELSLLTPPGRSHPARVSAFLDHIGNILRKKPWN</sequence>